<dbReference type="AlphaFoldDB" id="A0A5C6F2Z2"/>
<dbReference type="RefSeq" id="WP_146458932.1">
    <property type="nucleotide sequence ID" value="NZ_SJPW01000004.1"/>
</dbReference>
<comment type="caution">
    <text evidence="1">The sequence shown here is derived from an EMBL/GenBank/DDBJ whole genome shotgun (WGS) entry which is preliminary data.</text>
</comment>
<proteinExistence type="predicted"/>
<evidence type="ECO:0008006" key="3">
    <source>
        <dbReference type="Google" id="ProtNLM"/>
    </source>
</evidence>
<evidence type="ECO:0000313" key="1">
    <source>
        <dbReference type="EMBL" id="TWU54777.1"/>
    </source>
</evidence>
<dbReference type="OrthoDB" id="5422561at2"/>
<organism evidence="1 2">
    <name type="scientific">Rubripirellula tenax</name>
    <dbReference type="NCBI Taxonomy" id="2528015"/>
    <lineage>
        <taxon>Bacteria</taxon>
        <taxon>Pseudomonadati</taxon>
        <taxon>Planctomycetota</taxon>
        <taxon>Planctomycetia</taxon>
        <taxon>Pirellulales</taxon>
        <taxon>Pirellulaceae</taxon>
        <taxon>Rubripirellula</taxon>
    </lineage>
</organism>
<dbReference type="Proteomes" id="UP000318288">
    <property type="component" value="Unassembled WGS sequence"/>
</dbReference>
<dbReference type="EMBL" id="SJPW01000004">
    <property type="protein sequence ID" value="TWU54777.1"/>
    <property type="molecule type" value="Genomic_DNA"/>
</dbReference>
<name>A0A5C6F2Z2_9BACT</name>
<gene>
    <name evidence="1" type="ORF">Poly51_34960</name>
</gene>
<keyword evidence="2" id="KW-1185">Reference proteome</keyword>
<reference evidence="1 2" key="1">
    <citation type="submission" date="2019-02" db="EMBL/GenBank/DDBJ databases">
        <title>Deep-cultivation of Planctomycetes and their phenomic and genomic characterization uncovers novel biology.</title>
        <authorList>
            <person name="Wiegand S."/>
            <person name="Jogler M."/>
            <person name="Boedeker C."/>
            <person name="Pinto D."/>
            <person name="Vollmers J."/>
            <person name="Rivas-Marin E."/>
            <person name="Kohn T."/>
            <person name="Peeters S.H."/>
            <person name="Heuer A."/>
            <person name="Rast P."/>
            <person name="Oberbeckmann S."/>
            <person name="Bunk B."/>
            <person name="Jeske O."/>
            <person name="Meyerdierks A."/>
            <person name="Storesund J.E."/>
            <person name="Kallscheuer N."/>
            <person name="Luecker S."/>
            <person name="Lage O.M."/>
            <person name="Pohl T."/>
            <person name="Merkel B.J."/>
            <person name="Hornburger P."/>
            <person name="Mueller R.-W."/>
            <person name="Bruemmer F."/>
            <person name="Labrenz M."/>
            <person name="Spormann A.M."/>
            <person name="Op Den Camp H."/>
            <person name="Overmann J."/>
            <person name="Amann R."/>
            <person name="Jetten M.S.M."/>
            <person name="Mascher T."/>
            <person name="Medema M.H."/>
            <person name="Devos D.P."/>
            <person name="Kaster A.-K."/>
            <person name="Ovreas L."/>
            <person name="Rohde M."/>
            <person name="Galperin M.Y."/>
            <person name="Jogler C."/>
        </authorList>
    </citation>
    <scope>NUCLEOTIDE SEQUENCE [LARGE SCALE GENOMIC DNA]</scope>
    <source>
        <strain evidence="1 2">Poly51</strain>
    </source>
</reference>
<dbReference type="InterPro" id="IPR021831">
    <property type="entry name" value="ParD-like"/>
</dbReference>
<sequence>MGQPVKLSDELVCDARASAEITQRSIAGQIEFWAALGKSLEPILRGDRAMALRQSGAARPLSEAISEVDSPAGRQRVSDYLNTRPFPHFEPIADRPGLLRKTDEDGTETIGRFVNRVFEPADE</sequence>
<dbReference type="Pfam" id="PF11903">
    <property type="entry name" value="ParD_like"/>
    <property type="match status" value="1"/>
</dbReference>
<evidence type="ECO:0000313" key="2">
    <source>
        <dbReference type="Proteomes" id="UP000318288"/>
    </source>
</evidence>
<accession>A0A5C6F2Z2</accession>
<protein>
    <recommendedName>
        <fullName evidence="3">ParD-like antitoxin of type II bacterial toxin-antitoxin system</fullName>
    </recommendedName>
</protein>